<dbReference type="PANTHER" id="PTHR43567">
    <property type="entry name" value="FLAVOREDOXIN-RELATED-RELATED"/>
    <property type="match status" value="1"/>
</dbReference>
<dbReference type="GO" id="GO:0016491">
    <property type="term" value="F:oxidoreductase activity"/>
    <property type="evidence" value="ECO:0007669"/>
    <property type="project" value="UniProtKB-KW"/>
</dbReference>
<keyword evidence="6" id="KW-1185">Reference proteome</keyword>
<gene>
    <name evidence="5" type="ORF">AB6T85_03875</name>
</gene>
<feature type="domain" description="Flavin reductase like" evidence="4">
    <location>
        <begin position="15"/>
        <end position="157"/>
    </location>
</feature>
<sequence>MDAFFQPVELEKAYRLINHGPTILVSATHEGVENVMSAAWACGLDFKPAKLTVVLDKSAFTRRLIEASGQFVIQVPTAAQADLVHYLGTHSRHHEQDKLLKSGVDLFSVPEVAPPLVAGCAAWLFCHLIPLEQNQQDHDLFIGEIKSAWADSRVFREGHWHFEEAGDEWRSLHYIAGKHFYTTGTSLVVE</sequence>
<name>A0ABV4E3Y9_9GAMM</name>
<evidence type="ECO:0000313" key="6">
    <source>
        <dbReference type="Proteomes" id="UP001565243"/>
    </source>
</evidence>
<evidence type="ECO:0000256" key="3">
    <source>
        <dbReference type="ARBA" id="ARBA00038054"/>
    </source>
</evidence>
<comment type="cofactor">
    <cofactor evidence="1">
        <name>FMN</name>
        <dbReference type="ChEBI" id="CHEBI:58210"/>
    </cofactor>
</comment>
<dbReference type="Proteomes" id="UP001565243">
    <property type="component" value="Unassembled WGS sequence"/>
</dbReference>
<protein>
    <submittedName>
        <fullName evidence="5">Flavin reductase family protein</fullName>
        <ecNumber evidence="5">1.5.1.-</ecNumber>
    </submittedName>
</protein>
<evidence type="ECO:0000256" key="2">
    <source>
        <dbReference type="ARBA" id="ARBA00022630"/>
    </source>
</evidence>
<evidence type="ECO:0000313" key="5">
    <source>
        <dbReference type="EMBL" id="MEY8769579.1"/>
    </source>
</evidence>
<evidence type="ECO:0000256" key="1">
    <source>
        <dbReference type="ARBA" id="ARBA00001917"/>
    </source>
</evidence>
<comment type="similarity">
    <text evidence="3">Belongs to the flavoredoxin family.</text>
</comment>
<keyword evidence="5" id="KW-0560">Oxidoreductase</keyword>
<reference evidence="5 6" key="1">
    <citation type="submission" date="2024-07" db="EMBL/GenBank/DDBJ databases">
        <authorList>
            <person name="Hebao G."/>
        </authorList>
    </citation>
    <scope>NUCLEOTIDE SEQUENCE [LARGE SCALE GENOMIC DNA]</scope>
    <source>
        <strain evidence="5 6">ACCC 02193</strain>
    </source>
</reference>
<dbReference type="Gene3D" id="2.30.110.10">
    <property type="entry name" value="Electron Transport, Fmn-binding Protein, Chain A"/>
    <property type="match status" value="1"/>
</dbReference>
<keyword evidence="2" id="KW-0285">Flavoprotein</keyword>
<dbReference type="EC" id="1.5.1.-" evidence="5"/>
<comment type="caution">
    <text evidence="5">The sequence shown here is derived from an EMBL/GenBank/DDBJ whole genome shotgun (WGS) entry which is preliminary data.</text>
</comment>
<dbReference type="PANTHER" id="PTHR43567:SF1">
    <property type="entry name" value="FLAVOREDOXIN"/>
    <property type="match status" value="1"/>
</dbReference>
<dbReference type="InterPro" id="IPR002563">
    <property type="entry name" value="Flavin_Rdtase-like_dom"/>
</dbReference>
<dbReference type="EMBL" id="JBGFFX010000002">
    <property type="protein sequence ID" value="MEY8769579.1"/>
    <property type="molecule type" value="Genomic_DNA"/>
</dbReference>
<accession>A0ABV4E3Y9</accession>
<dbReference type="SMART" id="SM00903">
    <property type="entry name" value="Flavin_Reduct"/>
    <property type="match status" value="1"/>
</dbReference>
<organism evidence="5 6">
    <name type="scientific">Erwinia aeris</name>
    <dbReference type="NCBI Taxonomy" id="3239803"/>
    <lineage>
        <taxon>Bacteria</taxon>
        <taxon>Pseudomonadati</taxon>
        <taxon>Pseudomonadota</taxon>
        <taxon>Gammaproteobacteria</taxon>
        <taxon>Enterobacterales</taxon>
        <taxon>Erwiniaceae</taxon>
        <taxon>Erwinia</taxon>
    </lineage>
</organism>
<dbReference type="SUPFAM" id="SSF50475">
    <property type="entry name" value="FMN-binding split barrel"/>
    <property type="match status" value="1"/>
</dbReference>
<dbReference type="RefSeq" id="WP_369894858.1">
    <property type="nucleotide sequence ID" value="NZ_JBGFFX010000002.1"/>
</dbReference>
<dbReference type="Pfam" id="PF01613">
    <property type="entry name" value="Flavin_Reduct"/>
    <property type="match status" value="1"/>
</dbReference>
<dbReference type="InterPro" id="IPR012349">
    <property type="entry name" value="Split_barrel_FMN-bd"/>
</dbReference>
<proteinExistence type="inferred from homology"/>
<dbReference type="InterPro" id="IPR052174">
    <property type="entry name" value="Flavoredoxin"/>
</dbReference>
<evidence type="ECO:0000259" key="4">
    <source>
        <dbReference type="SMART" id="SM00903"/>
    </source>
</evidence>